<comment type="caution">
    <text evidence="1">The sequence shown here is derived from an EMBL/GenBank/DDBJ whole genome shotgun (WGS) entry which is preliminary data.</text>
</comment>
<dbReference type="AlphaFoldDB" id="A0A063Y3R7"/>
<evidence type="ECO:0000313" key="1">
    <source>
        <dbReference type="EMBL" id="KDE39805.1"/>
    </source>
</evidence>
<dbReference type="EMBL" id="JMSZ01000023">
    <property type="protein sequence ID" value="KDE39805.1"/>
    <property type="molecule type" value="Genomic_DNA"/>
</dbReference>
<sequence>MGRYGGVSAFLVGTVVAGDPVAPVKTLNGVVGDPSLHLLLDQGVGY</sequence>
<protein>
    <submittedName>
        <fullName evidence="1">Uncharacterized protein</fullName>
    </submittedName>
</protein>
<keyword evidence="2" id="KW-1185">Reference proteome</keyword>
<evidence type="ECO:0000313" key="2">
    <source>
        <dbReference type="Proteomes" id="UP000027318"/>
    </source>
</evidence>
<organism evidence="1 2">
    <name type="scientific">Nitrincola lacisaponensis</name>
    <dbReference type="NCBI Taxonomy" id="267850"/>
    <lineage>
        <taxon>Bacteria</taxon>
        <taxon>Pseudomonadati</taxon>
        <taxon>Pseudomonadota</taxon>
        <taxon>Gammaproteobacteria</taxon>
        <taxon>Oceanospirillales</taxon>
        <taxon>Oceanospirillaceae</taxon>
        <taxon>Nitrincola</taxon>
    </lineage>
</organism>
<name>A0A063Y3R7_9GAMM</name>
<dbReference type="Proteomes" id="UP000027318">
    <property type="component" value="Unassembled WGS sequence"/>
</dbReference>
<accession>A0A063Y3R7</accession>
<reference evidence="1 2" key="1">
    <citation type="journal article" date="2005" name="Int. J. Syst. Evol. Microbiol.">
        <title>Nitrincola lacisaponensis gen. nov., sp. nov., a novel alkaliphilic bacterium isolated from an alkaline, saline lake.</title>
        <authorList>
            <person name="Dimitriu P.A."/>
            <person name="Shukla S.K."/>
            <person name="Conradt J."/>
            <person name="Marquez M.C."/>
            <person name="Ventosa A."/>
            <person name="Maglia A."/>
            <person name="Peyton B.M."/>
            <person name="Pinkart H.C."/>
            <person name="Mormile M.R."/>
        </authorList>
    </citation>
    <scope>NUCLEOTIDE SEQUENCE [LARGE SCALE GENOMIC DNA]</scope>
    <source>
        <strain evidence="1 2">4CA</strain>
    </source>
</reference>
<gene>
    <name evidence="1" type="ORF">ADINL_1703</name>
</gene>
<proteinExistence type="predicted"/>